<evidence type="ECO:0000313" key="6">
    <source>
        <dbReference type="EMBL" id="GJE03902.1"/>
    </source>
</evidence>
<comment type="similarity">
    <text evidence="1">Belongs to the LysR transcriptional regulatory family.</text>
</comment>
<dbReference type="InterPro" id="IPR058163">
    <property type="entry name" value="LysR-type_TF_proteobact-type"/>
</dbReference>
<evidence type="ECO:0000259" key="5">
    <source>
        <dbReference type="PROSITE" id="PS50931"/>
    </source>
</evidence>
<keyword evidence="3" id="KW-0238">DNA-binding</keyword>
<comment type="caution">
    <text evidence="6">The sequence shown here is derived from an EMBL/GenBank/DDBJ whole genome shotgun (WGS) entry which is preliminary data.</text>
</comment>
<dbReference type="PANTHER" id="PTHR30537:SF5">
    <property type="entry name" value="HTH-TYPE TRANSCRIPTIONAL ACTIVATOR TTDR-RELATED"/>
    <property type="match status" value="1"/>
</dbReference>
<dbReference type="EMBL" id="BPQQ01000096">
    <property type="protein sequence ID" value="GJE03902.1"/>
    <property type="molecule type" value="Genomic_DNA"/>
</dbReference>
<keyword evidence="2" id="KW-0805">Transcription regulation</keyword>
<dbReference type="Gene3D" id="1.10.10.10">
    <property type="entry name" value="Winged helix-like DNA-binding domain superfamily/Winged helix DNA-binding domain"/>
    <property type="match status" value="1"/>
</dbReference>
<evidence type="ECO:0000256" key="4">
    <source>
        <dbReference type="ARBA" id="ARBA00023163"/>
    </source>
</evidence>
<dbReference type="PANTHER" id="PTHR30537">
    <property type="entry name" value="HTH-TYPE TRANSCRIPTIONAL REGULATOR"/>
    <property type="match status" value="1"/>
</dbReference>
<dbReference type="SUPFAM" id="SSF53850">
    <property type="entry name" value="Periplasmic binding protein-like II"/>
    <property type="match status" value="1"/>
</dbReference>
<proteinExistence type="inferred from homology"/>
<dbReference type="Pfam" id="PF00126">
    <property type="entry name" value="HTH_1"/>
    <property type="match status" value="1"/>
</dbReference>
<accession>A0ABQ4SL04</accession>
<dbReference type="CDD" id="cd08422">
    <property type="entry name" value="PBP2_CrgA_like"/>
    <property type="match status" value="1"/>
</dbReference>
<dbReference type="InterPro" id="IPR036388">
    <property type="entry name" value="WH-like_DNA-bd_sf"/>
</dbReference>
<keyword evidence="4" id="KW-0804">Transcription</keyword>
<dbReference type="PROSITE" id="PS50931">
    <property type="entry name" value="HTH_LYSR"/>
    <property type="match status" value="1"/>
</dbReference>
<dbReference type="InterPro" id="IPR005119">
    <property type="entry name" value="LysR_subst-bd"/>
</dbReference>
<gene>
    <name evidence="6" type="primary">dmlR_11</name>
    <name evidence="6" type="ORF">GMJLKIPL_5859</name>
</gene>
<sequence>MAPGEGTINDASILSLRCFAAVVETQNFSAAARQLRVAPSSVTKGIQLLERAVGVALFHRTTRRMTVTEAGARFYEQCVSILTQLDSATAAMAAEKALGGNLRITVPPSFASAILGPRLPDFLKLHPAMSIDVIVTSDTPDLIAGRIDVAVVVQDEPSTKLTHLLLAACPRVLCASPGYLERHGMPREPADLVRHHCMSSRFSDLAETWHFNRGDRQESMRVSSTLLSSSGELLRHACINGGGIANLYSFHVRDDLESGRLVRVLPDYVPRPKTIYAVIPHRQILRPQTKAFLGFVSGLVASALGEQATASLAPQLERMVVQINSRRSGPRLGAERSSRRKT</sequence>
<organism evidence="6 7">
    <name type="scientific">Methylobacterium isbiliense</name>
    <dbReference type="NCBI Taxonomy" id="315478"/>
    <lineage>
        <taxon>Bacteria</taxon>
        <taxon>Pseudomonadati</taxon>
        <taxon>Pseudomonadota</taxon>
        <taxon>Alphaproteobacteria</taxon>
        <taxon>Hyphomicrobiales</taxon>
        <taxon>Methylobacteriaceae</taxon>
        <taxon>Methylobacterium</taxon>
    </lineage>
</organism>
<dbReference type="SUPFAM" id="SSF46785">
    <property type="entry name" value="Winged helix' DNA-binding domain"/>
    <property type="match status" value="1"/>
</dbReference>
<dbReference type="Proteomes" id="UP001055153">
    <property type="component" value="Unassembled WGS sequence"/>
</dbReference>
<dbReference type="InterPro" id="IPR000847">
    <property type="entry name" value="LysR_HTH_N"/>
</dbReference>
<dbReference type="InterPro" id="IPR036390">
    <property type="entry name" value="WH_DNA-bd_sf"/>
</dbReference>
<dbReference type="RefSeq" id="WP_238241275.1">
    <property type="nucleotide sequence ID" value="NZ_BPQQ01000096.1"/>
</dbReference>
<keyword evidence="7" id="KW-1185">Reference proteome</keyword>
<dbReference type="Pfam" id="PF03466">
    <property type="entry name" value="LysR_substrate"/>
    <property type="match status" value="1"/>
</dbReference>
<evidence type="ECO:0000256" key="1">
    <source>
        <dbReference type="ARBA" id="ARBA00009437"/>
    </source>
</evidence>
<reference evidence="6" key="2">
    <citation type="submission" date="2021-08" db="EMBL/GenBank/DDBJ databases">
        <authorList>
            <person name="Tani A."/>
            <person name="Ola A."/>
            <person name="Ogura Y."/>
            <person name="Katsura K."/>
            <person name="Hayashi T."/>
        </authorList>
    </citation>
    <scope>NUCLEOTIDE SEQUENCE</scope>
    <source>
        <strain evidence="6">DSM 17168</strain>
    </source>
</reference>
<dbReference type="Gene3D" id="3.40.190.290">
    <property type="match status" value="1"/>
</dbReference>
<evidence type="ECO:0000313" key="7">
    <source>
        <dbReference type="Proteomes" id="UP001055153"/>
    </source>
</evidence>
<feature type="domain" description="HTH lysR-type" evidence="5">
    <location>
        <begin position="16"/>
        <end position="68"/>
    </location>
</feature>
<name>A0ABQ4SL04_9HYPH</name>
<reference evidence="6" key="1">
    <citation type="journal article" date="2021" name="Front. Microbiol.">
        <title>Comprehensive Comparative Genomics and Phenotyping of Methylobacterium Species.</title>
        <authorList>
            <person name="Alessa O."/>
            <person name="Ogura Y."/>
            <person name="Fujitani Y."/>
            <person name="Takami H."/>
            <person name="Hayashi T."/>
            <person name="Sahin N."/>
            <person name="Tani A."/>
        </authorList>
    </citation>
    <scope>NUCLEOTIDE SEQUENCE</scope>
    <source>
        <strain evidence="6">DSM 17168</strain>
    </source>
</reference>
<protein>
    <submittedName>
        <fullName evidence="6">HTH-type transcriptional regulator DmlR</fullName>
    </submittedName>
</protein>
<evidence type="ECO:0000256" key="3">
    <source>
        <dbReference type="ARBA" id="ARBA00023125"/>
    </source>
</evidence>
<evidence type="ECO:0000256" key="2">
    <source>
        <dbReference type="ARBA" id="ARBA00023015"/>
    </source>
</evidence>